<organism evidence="1 2">
    <name type="scientific">Hymenobacter yonginensis</name>
    <dbReference type="NCBI Taxonomy" id="748197"/>
    <lineage>
        <taxon>Bacteria</taxon>
        <taxon>Pseudomonadati</taxon>
        <taxon>Bacteroidota</taxon>
        <taxon>Cytophagia</taxon>
        <taxon>Cytophagales</taxon>
        <taxon>Hymenobacteraceae</taxon>
        <taxon>Hymenobacter</taxon>
    </lineage>
</organism>
<evidence type="ECO:0000313" key="1">
    <source>
        <dbReference type="EMBL" id="WBO85984.1"/>
    </source>
</evidence>
<name>A0ABY7PTV0_9BACT</name>
<proteinExistence type="predicted"/>
<evidence type="ECO:0000313" key="2">
    <source>
        <dbReference type="Proteomes" id="UP001211872"/>
    </source>
</evidence>
<sequence length="96" mass="10714">MPTTQEIKTIQQQMIEVLLYPTPTARLLELHAEWIHVLTTLLAQSLLAPELSAVAQCRAYLLSVQERLLGPDSPALLTAADRQQYAYMLGKAVQLL</sequence>
<reference evidence="1 2" key="1">
    <citation type="journal article" date="2011" name="Int. J. Syst. Evol. Microbiol.">
        <title>Hymenobacter yonginensis sp. nov., isolated from a mesotrophic artificial lake.</title>
        <authorList>
            <person name="Joung Y."/>
            <person name="Cho S.H."/>
            <person name="Kim H."/>
            <person name="Kim S.B."/>
            <person name="Joh K."/>
        </authorList>
    </citation>
    <scope>NUCLEOTIDE SEQUENCE [LARGE SCALE GENOMIC DNA]</scope>
    <source>
        <strain evidence="1 2">KCTC 22745</strain>
    </source>
</reference>
<dbReference type="Proteomes" id="UP001211872">
    <property type="component" value="Chromosome"/>
</dbReference>
<gene>
    <name evidence="1" type="ORF">O9Z63_06955</name>
</gene>
<keyword evidence="2" id="KW-1185">Reference proteome</keyword>
<protein>
    <submittedName>
        <fullName evidence="1">Uncharacterized protein</fullName>
    </submittedName>
</protein>
<dbReference type="EMBL" id="CP115396">
    <property type="protein sequence ID" value="WBO85984.1"/>
    <property type="molecule type" value="Genomic_DNA"/>
</dbReference>
<accession>A0ABY7PTV0</accession>
<dbReference type="RefSeq" id="WP_270128585.1">
    <property type="nucleotide sequence ID" value="NZ_CP115396.1"/>
</dbReference>